<dbReference type="EMBL" id="SMYO01000010">
    <property type="protein sequence ID" value="TDK59182.1"/>
    <property type="molecule type" value="Genomic_DNA"/>
</dbReference>
<reference evidence="2 3" key="1">
    <citation type="submission" date="2019-03" db="EMBL/GenBank/DDBJ databases">
        <title>Bacillus niacini sp. nov. a Nicotinate-Metabolizing Mesophile Isolated from Soil.</title>
        <authorList>
            <person name="Zhang G."/>
        </authorList>
    </citation>
    <scope>NUCLEOTIDE SEQUENCE [LARGE SCALE GENOMIC DNA]</scope>
    <source>
        <strain evidence="2 3">WN066</strain>
    </source>
</reference>
<protein>
    <submittedName>
        <fullName evidence="2">YtxH domain-containing protein</fullName>
    </submittedName>
</protein>
<sequence>MTKRNQFWKGMLYGALAGGVISLLDKDTREVMKENVLKVSSKGLYIVKHPQEVAGQIKETAIRIKETVEEMSEDISYITEKVEELRELTPKVTDMVKETKDAFIDHEDSDVMDVVIKED</sequence>
<gene>
    <name evidence="2" type="ORF">E2K98_21045</name>
    <name evidence="1" type="ORF">RCG21_06460</name>
</gene>
<accession>A0A4R5VM59</accession>
<dbReference type="Proteomes" id="UP000295132">
    <property type="component" value="Unassembled WGS sequence"/>
</dbReference>
<evidence type="ECO:0000313" key="2">
    <source>
        <dbReference type="EMBL" id="TDK59182.1"/>
    </source>
</evidence>
<dbReference type="AlphaFoldDB" id="A0A4R5VM59"/>
<evidence type="ECO:0000313" key="1">
    <source>
        <dbReference type="EMBL" id="MDQ6596038.1"/>
    </source>
</evidence>
<organism evidence="2 3">
    <name type="scientific">Bacillus salipaludis</name>
    <dbReference type="NCBI Taxonomy" id="2547811"/>
    <lineage>
        <taxon>Bacteria</taxon>
        <taxon>Bacillati</taxon>
        <taxon>Bacillota</taxon>
        <taxon>Bacilli</taxon>
        <taxon>Bacillales</taxon>
        <taxon>Bacillaceae</taxon>
        <taxon>Bacillus</taxon>
    </lineage>
</organism>
<comment type="caution">
    <text evidence="2">The sequence shown here is derived from an EMBL/GenBank/DDBJ whole genome shotgun (WGS) entry which is preliminary data.</text>
</comment>
<evidence type="ECO:0000313" key="4">
    <source>
        <dbReference type="Proteomes" id="UP001178888"/>
    </source>
</evidence>
<reference evidence="1" key="2">
    <citation type="submission" date="2023-08" db="EMBL/GenBank/DDBJ databases">
        <title>Nitrogen cycling bacteria in agricultural field soils.</title>
        <authorList>
            <person name="Jang J."/>
        </authorList>
    </citation>
    <scope>NUCLEOTIDE SEQUENCE</scope>
    <source>
        <strain evidence="1">PS3-36</strain>
    </source>
</reference>
<proteinExistence type="predicted"/>
<dbReference type="Proteomes" id="UP001178888">
    <property type="component" value="Unassembled WGS sequence"/>
</dbReference>
<name>A0A4R5VM59_9BACI</name>
<evidence type="ECO:0000313" key="3">
    <source>
        <dbReference type="Proteomes" id="UP000295132"/>
    </source>
</evidence>
<dbReference type="EMBL" id="JAVGVR010000001">
    <property type="protein sequence ID" value="MDQ6596038.1"/>
    <property type="molecule type" value="Genomic_DNA"/>
</dbReference>
<dbReference type="RefSeq" id="WP_133337603.1">
    <property type="nucleotide sequence ID" value="NZ_JAVGVR010000001.1"/>
</dbReference>
<keyword evidence="4" id="KW-1185">Reference proteome</keyword>